<evidence type="ECO:0000256" key="13">
    <source>
        <dbReference type="RuleBase" id="RU003762"/>
    </source>
</evidence>
<protein>
    <recommendedName>
        <fullName evidence="19">Integrin alpha-2 domain-containing protein</fullName>
    </recommendedName>
</protein>
<keyword evidence="18" id="KW-1185">Reference proteome</keyword>
<evidence type="ECO:0000256" key="8">
    <source>
        <dbReference type="ARBA" id="ARBA00023037"/>
    </source>
</evidence>
<dbReference type="Gene3D" id="2.60.40.1460">
    <property type="entry name" value="Integrin domains. Chain A, domain 2"/>
    <property type="match status" value="1"/>
</dbReference>
<dbReference type="GO" id="GO:0007229">
    <property type="term" value="P:integrin-mediated signaling pathway"/>
    <property type="evidence" value="ECO:0007669"/>
    <property type="project" value="UniProtKB-KW"/>
</dbReference>
<evidence type="ECO:0000256" key="5">
    <source>
        <dbReference type="ARBA" id="ARBA00022737"/>
    </source>
</evidence>
<dbReference type="Gene3D" id="2.60.40.1510">
    <property type="entry name" value="ntegrin, alpha v. Chain A, domain 3"/>
    <property type="match status" value="1"/>
</dbReference>
<dbReference type="PROSITE" id="PS00242">
    <property type="entry name" value="INTEGRIN_ALPHA"/>
    <property type="match status" value="1"/>
</dbReference>
<evidence type="ECO:0000256" key="4">
    <source>
        <dbReference type="ARBA" id="ARBA00022729"/>
    </source>
</evidence>
<dbReference type="InterPro" id="IPR032695">
    <property type="entry name" value="Integrin_dom_sf"/>
</dbReference>
<feature type="transmembrane region" description="Helical" evidence="13">
    <location>
        <begin position="969"/>
        <end position="991"/>
    </location>
</feature>
<evidence type="ECO:0000256" key="9">
    <source>
        <dbReference type="ARBA" id="ARBA00023136"/>
    </source>
</evidence>
<evidence type="ECO:0000259" key="14">
    <source>
        <dbReference type="Pfam" id="PF08441"/>
    </source>
</evidence>
<dbReference type="InterPro" id="IPR013649">
    <property type="entry name" value="Integrin_alpha_Ig-like_1"/>
</dbReference>
<gene>
    <name evidence="17" type="primary">ITGA4</name>
</gene>
<keyword evidence="10 13" id="KW-0675">Receptor</keyword>
<feature type="domain" description="Integrin alpha second immunoglobulin-like" evidence="15">
    <location>
        <begin position="611"/>
        <end position="756"/>
    </location>
</feature>
<sequence length="1024" mass="113467">MERRKPGNLNCCWSFLLAYLWCGSIYCYNLDVSHPVSFSGPDGSLFGYSVLLHKNRRNTWLLVGAPVANSSINSSVRKPGAIFKCSISDKRECQEIPTPVLDSCGKTCEAERDNQWLGVSLSRQPSDGHVLACGHRWKNVFYSNKENLNKLPHGICYKYDADLKHSIQLIPCYKDHQRKFGDDYASCQAGIANFLTEDLMIMGAPGTSFWTGSVLVYNTSTGARSAYVDEDNPVDFGSYLGYSVGAGHFLHPDSTEIVGGAPQHKQTGKAYLFRVVDNILKIVTEVKGHKMGSYFGSSVCAVDLNGDGLSDLLVGAPMYSTVREEGRVHVYINQGAANMKEAEFQLVGSDSYAARFGESITDLGDIDDDGFHDVAVGAPQEEELRGAIYIYNGRKTGIAQTFSQRITGSLLGNDLKMFGQSVSGGIDVDGNGYQDVAVGSFLSDKAVVLRTRPVVVVEATMPLPLRLNRSVAACSDHGLPAVCINATVCFKVRDQRFKGVTELQYNLTADTHHKASFPSRFYFHGNGTSNTTTGWVRARNDQLTCVTHQAFMKKDVRDVFTPIYFEVVYALKNPSFRSGESRNFPPLIPILQQRGGRSNLVVNKTEFARYCSLENCSSNLQVSVHLVLPQKHKNMSYFALGNGKTIMLNTTLVNTGDEAFLPKLQLRFPSNLHYIKVLDAEDMFVSCDISEESKSIVGVDCNVGNLYFSSGAKVNISFLLDVNQSSNAGDVSIVITTSGDNYEKEDLLHDNSATLMLPLRYGVDINIHGFVTPTSFVFGDQGPTPDDCYTETFNYTYKVLNIGPSRSLNTIVEIDIPKILAKYPYQLLNITNVQTSLGECAIKDGSIQVENHCDVPRSLFIEELIFFFFSKSSRRKMFCSYGDDLCLTLECRLGDMDIGKEASIHMEVKLNPNVLQILPGRHGVMLLESTGIVQSPREDPHNTLLLRSSVAQVVLEGHFTQKPQAAVKVFIIVVSLLMGLLILALLIFALWKAGFFKRQFKKDNDIRRDSWDYVPKNEKNESTS</sequence>
<accession>A0A6Q2XC95</accession>
<dbReference type="GO" id="GO:0009897">
    <property type="term" value="C:external side of plasma membrane"/>
    <property type="evidence" value="ECO:0007669"/>
    <property type="project" value="TreeGrafter"/>
</dbReference>
<dbReference type="Pfam" id="PF01839">
    <property type="entry name" value="FG-GAP"/>
    <property type="match status" value="2"/>
</dbReference>
<dbReference type="InterPro" id="IPR048285">
    <property type="entry name" value="Integrin_alpha_Ig-like_2"/>
</dbReference>
<keyword evidence="3 13" id="KW-0812">Transmembrane</keyword>
<organism evidence="17 18">
    <name type="scientific">Esox lucius</name>
    <name type="common">Northern pike</name>
    <dbReference type="NCBI Taxonomy" id="8010"/>
    <lineage>
        <taxon>Eukaryota</taxon>
        <taxon>Metazoa</taxon>
        <taxon>Chordata</taxon>
        <taxon>Craniata</taxon>
        <taxon>Vertebrata</taxon>
        <taxon>Euteleostomi</taxon>
        <taxon>Actinopterygii</taxon>
        <taxon>Neopterygii</taxon>
        <taxon>Teleostei</taxon>
        <taxon>Protacanthopterygii</taxon>
        <taxon>Esociformes</taxon>
        <taxon>Esocidae</taxon>
        <taxon>Esox</taxon>
    </lineage>
</organism>
<dbReference type="GO" id="GO:0098609">
    <property type="term" value="P:cell-cell adhesion"/>
    <property type="evidence" value="ECO:0007669"/>
    <property type="project" value="TreeGrafter"/>
</dbReference>
<dbReference type="Gene3D" id="2.60.40.1530">
    <property type="entry name" value="ntegrin, alpha v. Chain A, domain 4"/>
    <property type="match status" value="1"/>
</dbReference>
<evidence type="ECO:0000259" key="16">
    <source>
        <dbReference type="Pfam" id="PF20806"/>
    </source>
</evidence>
<dbReference type="GO" id="GO:0060956">
    <property type="term" value="P:endocardial cell differentiation"/>
    <property type="evidence" value="ECO:0007669"/>
    <property type="project" value="Ensembl"/>
</dbReference>
<evidence type="ECO:0000256" key="1">
    <source>
        <dbReference type="ARBA" id="ARBA00004479"/>
    </source>
</evidence>
<dbReference type="AlphaFoldDB" id="A0A6Q2XC95"/>
<evidence type="ECO:0000313" key="17">
    <source>
        <dbReference type="Ensembl" id="ENSELUP00000050815.2"/>
    </source>
</evidence>
<reference evidence="17" key="2">
    <citation type="submission" date="2020-02" db="EMBL/GenBank/DDBJ databases">
        <title>Esox lucius (northern pike) genome, fEsoLuc1, primary haplotype.</title>
        <authorList>
            <person name="Myers G."/>
            <person name="Karagic N."/>
            <person name="Meyer A."/>
            <person name="Pippel M."/>
            <person name="Reichard M."/>
            <person name="Winkler S."/>
            <person name="Tracey A."/>
            <person name="Sims Y."/>
            <person name="Howe K."/>
            <person name="Rhie A."/>
            <person name="Formenti G."/>
            <person name="Durbin R."/>
            <person name="Fedrigo O."/>
            <person name="Jarvis E.D."/>
        </authorList>
    </citation>
    <scope>NUCLEOTIDE SEQUENCE [LARGE SCALE GENOMIC DNA]</scope>
</reference>
<dbReference type="InterPro" id="IPR013519">
    <property type="entry name" value="Int_alpha_beta-p"/>
</dbReference>
<dbReference type="SUPFAM" id="SSF69179">
    <property type="entry name" value="Integrin domains"/>
    <property type="match status" value="3"/>
</dbReference>
<dbReference type="Pfam" id="PF20805">
    <property type="entry name" value="Integrin_A_Ig_2"/>
    <property type="match status" value="1"/>
</dbReference>
<name>A0A6Q2XC95_ESOLU</name>
<feature type="repeat" description="FG-GAP" evidence="12">
    <location>
        <begin position="404"/>
        <end position="466"/>
    </location>
</feature>
<dbReference type="Pfam" id="PF08441">
    <property type="entry name" value="Integrin_A_Ig_1"/>
    <property type="match status" value="1"/>
</dbReference>
<comment type="similarity">
    <text evidence="2 13">Belongs to the integrin alpha chain family.</text>
</comment>
<dbReference type="SMART" id="SM00191">
    <property type="entry name" value="Int_alpha"/>
    <property type="match status" value="6"/>
</dbReference>
<evidence type="ECO:0000256" key="11">
    <source>
        <dbReference type="ARBA" id="ARBA00023180"/>
    </source>
</evidence>
<dbReference type="PANTHER" id="PTHR23220:SF78">
    <property type="entry name" value="INTEGRIN ALPHA-4"/>
    <property type="match status" value="1"/>
</dbReference>
<dbReference type="Ensembl" id="ENSELUT00000044984.2">
    <property type="protein sequence ID" value="ENSELUP00000050815.2"/>
    <property type="gene ID" value="ENSELUG00000010469.3"/>
</dbReference>
<evidence type="ECO:0000256" key="10">
    <source>
        <dbReference type="ARBA" id="ARBA00023170"/>
    </source>
</evidence>
<reference evidence="17" key="3">
    <citation type="submission" date="2025-08" db="UniProtKB">
        <authorList>
            <consortium name="Ensembl"/>
        </authorList>
    </citation>
    <scope>IDENTIFICATION</scope>
</reference>
<reference evidence="17" key="4">
    <citation type="submission" date="2025-09" db="UniProtKB">
        <authorList>
            <consortium name="Ensembl"/>
        </authorList>
    </citation>
    <scope>IDENTIFICATION</scope>
</reference>
<dbReference type="GO" id="GO:0043114">
    <property type="term" value="P:regulation of vascular permeability"/>
    <property type="evidence" value="ECO:0007669"/>
    <property type="project" value="Ensembl"/>
</dbReference>
<dbReference type="InterPro" id="IPR000413">
    <property type="entry name" value="Integrin_alpha"/>
</dbReference>
<keyword evidence="9 13" id="KW-0472">Membrane</keyword>
<evidence type="ECO:0000256" key="7">
    <source>
        <dbReference type="ARBA" id="ARBA00022989"/>
    </source>
</evidence>
<keyword evidence="7 13" id="KW-1133">Transmembrane helix</keyword>
<dbReference type="GO" id="GO:0008305">
    <property type="term" value="C:integrin complex"/>
    <property type="evidence" value="ECO:0007669"/>
    <property type="project" value="InterPro"/>
</dbReference>
<keyword evidence="6 13" id="KW-0130">Cell adhesion</keyword>
<evidence type="ECO:0008006" key="19">
    <source>
        <dbReference type="Google" id="ProtNLM"/>
    </source>
</evidence>
<dbReference type="PROSITE" id="PS51470">
    <property type="entry name" value="FG_GAP"/>
    <property type="match status" value="4"/>
</dbReference>
<dbReference type="PANTHER" id="PTHR23220">
    <property type="entry name" value="INTEGRIN ALPHA"/>
    <property type="match status" value="1"/>
</dbReference>
<evidence type="ECO:0000256" key="12">
    <source>
        <dbReference type="PROSITE-ProRule" id="PRU00803"/>
    </source>
</evidence>
<evidence type="ECO:0000259" key="15">
    <source>
        <dbReference type="Pfam" id="PF20805"/>
    </source>
</evidence>
<dbReference type="Gene3D" id="1.20.5.930">
    <property type="entry name" value="Bicelle-embedded integrin alpha(iib) transmembrane segment"/>
    <property type="match status" value="1"/>
</dbReference>
<evidence type="ECO:0000256" key="3">
    <source>
        <dbReference type="ARBA" id="ARBA00022692"/>
    </source>
</evidence>
<comment type="subcellular location">
    <subcellularLocation>
        <location evidence="1 13">Membrane</location>
        <topology evidence="1 13">Single-pass type I membrane protein</topology>
    </subcellularLocation>
</comment>
<dbReference type="InterPro" id="IPR028994">
    <property type="entry name" value="Integrin_alpha_N"/>
</dbReference>
<reference evidence="18" key="1">
    <citation type="journal article" date="2014" name="PLoS ONE">
        <title>The genome and linkage map of the northern pike (Esox lucius): conserved synteny revealed between the salmonid sister group and the Neoteleostei.</title>
        <authorList>
            <person name="Rondeau E.B."/>
            <person name="Minkley D.R."/>
            <person name="Leong J.S."/>
            <person name="Messmer A.M."/>
            <person name="Jantzen J.R."/>
            <person name="von Schalburg K.R."/>
            <person name="Lemon C."/>
            <person name="Bird N.H."/>
            <person name="Koop B.F."/>
        </authorList>
    </citation>
    <scope>NUCLEOTIDE SEQUENCE</scope>
</reference>
<evidence type="ECO:0000313" key="18">
    <source>
        <dbReference type="Proteomes" id="UP000265140"/>
    </source>
</evidence>
<feature type="domain" description="Integrin alpha third immunoglobulin-like" evidence="16">
    <location>
        <begin position="766"/>
        <end position="915"/>
    </location>
</feature>
<dbReference type="GO" id="GO:0005178">
    <property type="term" value="F:integrin binding"/>
    <property type="evidence" value="ECO:0007669"/>
    <property type="project" value="TreeGrafter"/>
</dbReference>
<dbReference type="PRINTS" id="PR01185">
    <property type="entry name" value="INTEGRINA"/>
</dbReference>
<keyword evidence="8 13" id="KW-0401">Integrin</keyword>
<evidence type="ECO:0000256" key="6">
    <source>
        <dbReference type="ARBA" id="ARBA00022889"/>
    </source>
</evidence>
<dbReference type="Gene3D" id="2.130.10.130">
    <property type="entry name" value="Integrin alpha, N-terminal"/>
    <property type="match status" value="1"/>
</dbReference>
<keyword evidence="4" id="KW-0732">Signal</keyword>
<proteinExistence type="inferred from homology"/>
<dbReference type="SUPFAM" id="SSF69318">
    <property type="entry name" value="Integrin alpha N-terminal domain"/>
    <property type="match status" value="1"/>
</dbReference>
<dbReference type="GO" id="GO:0001568">
    <property type="term" value="P:blood vessel development"/>
    <property type="evidence" value="ECO:0007669"/>
    <property type="project" value="Ensembl"/>
</dbReference>
<dbReference type="Pfam" id="PF20806">
    <property type="entry name" value="Integrin_A_Ig_3"/>
    <property type="match status" value="1"/>
</dbReference>
<dbReference type="GO" id="GO:0033627">
    <property type="term" value="P:cell adhesion mediated by integrin"/>
    <property type="evidence" value="ECO:0007669"/>
    <property type="project" value="TreeGrafter"/>
</dbReference>
<feature type="domain" description="Integrin alpha first immunoglubulin-like" evidence="14">
    <location>
        <begin position="451"/>
        <end position="608"/>
    </location>
</feature>
<keyword evidence="5" id="KW-0677">Repeat</keyword>
<dbReference type="InterPro" id="IPR048286">
    <property type="entry name" value="Integrin_alpha_Ig-like_3"/>
</dbReference>
<dbReference type="RefSeq" id="XP_010878405.2">
    <property type="nucleotide sequence ID" value="XM_010880103.5"/>
</dbReference>
<dbReference type="InterPro" id="IPR013517">
    <property type="entry name" value="FG-GAP"/>
</dbReference>
<feature type="repeat" description="FG-GAP" evidence="12">
    <location>
        <begin position="281"/>
        <end position="340"/>
    </location>
</feature>
<dbReference type="GeneTree" id="ENSGT00940000158443"/>
<dbReference type="GeneID" id="105016345"/>
<feature type="repeat" description="FG-GAP" evidence="12">
    <location>
        <begin position="343"/>
        <end position="400"/>
    </location>
</feature>
<feature type="repeat" description="FG-GAP" evidence="12">
    <location>
        <begin position="31"/>
        <end position="94"/>
    </location>
</feature>
<dbReference type="GO" id="GO:0007160">
    <property type="term" value="P:cell-matrix adhesion"/>
    <property type="evidence" value="ECO:0007669"/>
    <property type="project" value="TreeGrafter"/>
</dbReference>
<dbReference type="InterPro" id="IPR018184">
    <property type="entry name" value="Integrin_alpha_C_CS"/>
</dbReference>
<dbReference type="Proteomes" id="UP000265140">
    <property type="component" value="Chromosome 16"/>
</dbReference>
<keyword evidence="11" id="KW-0325">Glycoprotein</keyword>
<dbReference type="Bgee" id="ENSELUG00000010469">
    <property type="expression patterns" value="Expressed in spleen and 14 other cell types or tissues"/>
</dbReference>
<evidence type="ECO:0000256" key="2">
    <source>
        <dbReference type="ARBA" id="ARBA00008054"/>
    </source>
</evidence>